<evidence type="ECO:0000256" key="1">
    <source>
        <dbReference type="SAM" id="MobiDB-lite"/>
    </source>
</evidence>
<gene>
    <name evidence="3" type="ORF">EVAR_62099_1</name>
</gene>
<dbReference type="AlphaFoldDB" id="A0A4C1Z2H0"/>
<name>A0A4C1Z2H0_EUMVA</name>
<feature type="region of interest" description="Disordered" evidence="1">
    <location>
        <begin position="76"/>
        <end position="106"/>
    </location>
</feature>
<evidence type="ECO:0008006" key="5">
    <source>
        <dbReference type="Google" id="ProtNLM"/>
    </source>
</evidence>
<evidence type="ECO:0000313" key="3">
    <source>
        <dbReference type="EMBL" id="GBP81059.1"/>
    </source>
</evidence>
<reference evidence="3 4" key="1">
    <citation type="journal article" date="2019" name="Commun. Biol.">
        <title>The bagworm genome reveals a unique fibroin gene that provides high tensile strength.</title>
        <authorList>
            <person name="Kono N."/>
            <person name="Nakamura H."/>
            <person name="Ohtoshi R."/>
            <person name="Tomita M."/>
            <person name="Numata K."/>
            <person name="Arakawa K."/>
        </authorList>
    </citation>
    <scope>NUCLEOTIDE SEQUENCE [LARGE SCALE GENOMIC DNA]</scope>
</reference>
<feature type="chain" id="PRO_5020031267" description="Secreted protein" evidence="2">
    <location>
        <begin position="18"/>
        <end position="106"/>
    </location>
</feature>
<proteinExistence type="predicted"/>
<feature type="signal peptide" evidence="2">
    <location>
        <begin position="1"/>
        <end position="17"/>
    </location>
</feature>
<dbReference type="OrthoDB" id="439917at2759"/>
<sequence length="106" mass="11748">MVGAVAATLCVVGVVCGLRRCRCQLQSSSDPPAPLFPTVNPEIREVRAITERRQSRPLSPSRVILARLFRFTPEHSSKFTDSQETKLDASAEIKRPPSPPPIDFDF</sequence>
<evidence type="ECO:0000256" key="2">
    <source>
        <dbReference type="SAM" id="SignalP"/>
    </source>
</evidence>
<dbReference type="EMBL" id="BGZK01001494">
    <property type="protein sequence ID" value="GBP81059.1"/>
    <property type="molecule type" value="Genomic_DNA"/>
</dbReference>
<dbReference type="Proteomes" id="UP000299102">
    <property type="component" value="Unassembled WGS sequence"/>
</dbReference>
<protein>
    <recommendedName>
        <fullName evidence="5">Secreted protein</fullName>
    </recommendedName>
</protein>
<feature type="compositionally biased region" description="Pro residues" evidence="1">
    <location>
        <begin position="96"/>
        <end position="106"/>
    </location>
</feature>
<accession>A0A4C1Z2H0</accession>
<evidence type="ECO:0000313" key="4">
    <source>
        <dbReference type="Proteomes" id="UP000299102"/>
    </source>
</evidence>
<keyword evidence="4" id="KW-1185">Reference proteome</keyword>
<keyword evidence="2" id="KW-0732">Signal</keyword>
<feature type="compositionally biased region" description="Basic and acidic residues" evidence="1">
    <location>
        <begin position="76"/>
        <end position="95"/>
    </location>
</feature>
<comment type="caution">
    <text evidence="3">The sequence shown here is derived from an EMBL/GenBank/DDBJ whole genome shotgun (WGS) entry which is preliminary data.</text>
</comment>
<organism evidence="3 4">
    <name type="scientific">Eumeta variegata</name>
    <name type="common">Bagworm moth</name>
    <name type="synonym">Eumeta japonica</name>
    <dbReference type="NCBI Taxonomy" id="151549"/>
    <lineage>
        <taxon>Eukaryota</taxon>
        <taxon>Metazoa</taxon>
        <taxon>Ecdysozoa</taxon>
        <taxon>Arthropoda</taxon>
        <taxon>Hexapoda</taxon>
        <taxon>Insecta</taxon>
        <taxon>Pterygota</taxon>
        <taxon>Neoptera</taxon>
        <taxon>Endopterygota</taxon>
        <taxon>Lepidoptera</taxon>
        <taxon>Glossata</taxon>
        <taxon>Ditrysia</taxon>
        <taxon>Tineoidea</taxon>
        <taxon>Psychidae</taxon>
        <taxon>Oiketicinae</taxon>
        <taxon>Eumeta</taxon>
    </lineage>
</organism>